<organism evidence="1 2">
    <name type="scientific">Hygrophoropsis aurantiaca</name>
    <dbReference type="NCBI Taxonomy" id="72124"/>
    <lineage>
        <taxon>Eukaryota</taxon>
        <taxon>Fungi</taxon>
        <taxon>Dikarya</taxon>
        <taxon>Basidiomycota</taxon>
        <taxon>Agaricomycotina</taxon>
        <taxon>Agaricomycetes</taxon>
        <taxon>Agaricomycetidae</taxon>
        <taxon>Boletales</taxon>
        <taxon>Coniophorineae</taxon>
        <taxon>Hygrophoropsidaceae</taxon>
        <taxon>Hygrophoropsis</taxon>
    </lineage>
</organism>
<dbReference type="EMBL" id="MU267890">
    <property type="protein sequence ID" value="KAH7907593.1"/>
    <property type="molecule type" value="Genomic_DNA"/>
</dbReference>
<accession>A0ACB8A3K4</accession>
<sequence>MSNPSTPTANISPKSSTTTPNLLSASRRIEHENIDLSAEDQLQILSESSSRYKPLNPSLHQRKHETPGEGSSLHSRPEEDVSVRRPTKRIRRARSGNMSRERPSSSSDSSSQSGMADNETEAERSQQSELSIPTVAPPKKKRTRTLTTPHQSSVLHALLAQSRFPTTAMREEVGRQIGLSARKVQIWFQNQRQKARRPQAESSAPLSRPPQFGPFPSASGSTPSTASSFPPHQDELTDQSVDAGPSASRTSEAFDLDPGLSGPGMPGAHSRHHRRPESAGDWELSRRDSVDPVLAPALAHSRTSLGAEETRGLREAKLPSMRSLVPRPHHPPDDDRSTDPSFSRTLPPLNFGASDSHNVDRFASPTSYLPLPYSRNLNVNVNSMPSSSLSAHHPPDQGSSGYINIPPPFALQPPPQWDPQSFTPYTRPEFASWSDRPRRSQSARGSFSAVGAHDRSTPNISRGRHYFPSTGEQQHTPSFRPRPFDPIHDIITASRGQTAADLPRLAISRDGSHREGDEVQDYQ</sequence>
<proteinExistence type="predicted"/>
<protein>
    <submittedName>
        <fullName evidence="1">Uncharacterized protein</fullName>
    </submittedName>
</protein>
<evidence type="ECO:0000313" key="1">
    <source>
        <dbReference type="EMBL" id="KAH7907593.1"/>
    </source>
</evidence>
<name>A0ACB8A3K4_9AGAM</name>
<dbReference type="Proteomes" id="UP000790377">
    <property type="component" value="Unassembled WGS sequence"/>
</dbReference>
<gene>
    <name evidence="1" type="ORF">BJ138DRAFT_1212721</name>
</gene>
<keyword evidence="2" id="KW-1185">Reference proteome</keyword>
<comment type="caution">
    <text evidence="1">The sequence shown here is derived from an EMBL/GenBank/DDBJ whole genome shotgun (WGS) entry which is preliminary data.</text>
</comment>
<evidence type="ECO:0000313" key="2">
    <source>
        <dbReference type="Proteomes" id="UP000790377"/>
    </source>
</evidence>
<reference evidence="1" key="1">
    <citation type="journal article" date="2021" name="New Phytol.">
        <title>Evolutionary innovations through gain and loss of genes in the ectomycorrhizal Boletales.</title>
        <authorList>
            <person name="Wu G."/>
            <person name="Miyauchi S."/>
            <person name="Morin E."/>
            <person name="Kuo A."/>
            <person name="Drula E."/>
            <person name="Varga T."/>
            <person name="Kohler A."/>
            <person name="Feng B."/>
            <person name="Cao Y."/>
            <person name="Lipzen A."/>
            <person name="Daum C."/>
            <person name="Hundley H."/>
            <person name="Pangilinan J."/>
            <person name="Johnson J."/>
            <person name="Barry K."/>
            <person name="LaButti K."/>
            <person name="Ng V."/>
            <person name="Ahrendt S."/>
            <person name="Min B."/>
            <person name="Choi I.G."/>
            <person name="Park H."/>
            <person name="Plett J.M."/>
            <person name="Magnuson J."/>
            <person name="Spatafora J.W."/>
            <person name="Nagy L.G."/>
            <person name="Henrissat B."/>
            <person name="Grigoriev I.V."/>
            <person name="Yang Z.L."/>
            <person name="Xu J."/>
            <person name="Martin F.M."/>
        </authorList>
    </citation>
    <scope>NUCLEOTIDE SEQUENCE</scope>
    <source>
        <strain evidence="1">ATCC 28755</strain>
    </source>
</reference>